<dbReference type="EMBL" id="CP003940">
    <property type="protein sequence ID" value="AFZ46692.1"/>
    <property type="molecule type" value="Genomic_DNA"/>
</dbReference>
<dbReference type="STRING" id="292563.Cyast_0718"/>
<organism evidence="2 3">
    <name type="scientific">Cyanobacterium stanieri (strain ATCC 29140 / PCC 7202)</name>
    <dbReference type="NCBI Taxonomy" id="292563"/>
    <lineage>
        <taxon>Bacteria</taxon>
        <taxon>Bacillati</taxon>
        <taxon>Cyanobacteriota</taxon>
        <taxon>Cyanophyceae</taxon>
        <taxon>Oscillatoriophycideae</taxon>
        <taxon>Chroococcales</taxon>
        <taxon>Geminocystaceae</taxon>
        <taxon>Cyanobacterium</taxon>
    </lineage>
</organism>
<gene>
    <name evidence="2" type="ordered locus">Cyast_0718</name>
</gene>
<feature type="domain" description="Methyltransferase FkbM" evidence="1">
    <location>
        <begin position="58"/>
        <end position="123"/>
    </location>
</feature>
<name>K9YJR0_CYASC</name>
<sequence>MFSKIKNKTYKLFDVIKGKYYTYLITQYKYHQLSFSQEGEDRILNRFFERQEKGFYVDVGAHHPQRFSNTYLFYLKGWRGINIDPLPGSMEKFNQLRSNDINLELAISNQNESLTYYQFNEPALNGFSEDLAKERDGLRGEYRIVGKTELNSRNQLADVWPDLNERVIRQKQLLDVQNNMVDTWDYIWSFSCTLQKAFSILPMNNLIQNIGFGMDATHTRGSDKRAFAKTNELSICTHPEWLYCPVDIENERLLRFNPTKKLKLKFQIIQFTKSIIR</sequence>
<accession>K9YJR0</accession>
<proteinExistence type="predicted"/>
<dbReference type="PATRIC" id="fig|292563.3.peg.751"/>
<protein>
    <recommendedName>
        <fullName evidence="1">Methyltransferase FkbM domain-containing protein</fullName>
    </recommendedName>
</protein>
<dbReference type="KEGG" id="csn:Cyast_0718"/>
<dbReference type="InterPro" id="IPR006342">
    <property type="entry name" value="FkbM_mtfrase"/>
</dbReference>
<dbReference type="HOGENOM" id="CLU_1003704_0_0_3"/>
<dbReference type="AlphaFoldDB" id="K9YJR0"/>
<dbReference type="Pfam" id="PF05050">
    <property type="entry name" value="Methyltransf_21"/>
    <property type="match status" value="1"/>
</dbReference>
<keyword evidence="3" id="KW-1185">Reference proteome</keyword>
<dbReference type="eggNOG" id="COG1196">
    <property type="taxonomic scope" value="Bacteria"/>
</dbReference>
<evidence type="ECO:0000313" key="2">
    <source>
        <dbReference type="EMBL" id="AFZ46692.1"/>
    </source>
</evidence>
<dbReference type="Proteomes" id="UP000010483">
    <property type="component" value="Chromosome"/>
</dbReference>
<dbReference type="BioCyc" id="CSTA292563:G1353-724-MONOMER"/>
<evidence type="ECO:0000313" key="3">
    <source>
        <dbReference type="Proteomes" id="UP000010483"/>
    </source>
</evidence>
<evidence type="ECO:0000259" key="1">
    <source>
        <dbReference type="Pfam" id="PF05050"/>
    </source>
</evidence>
<reference evidence="3" key="1">
    <citation type="journal article" date="2013" name="Proc. Natl. Acad. Sci. U.S.A.">
        <title>Improving the coverage of the cyanobacterial phylum using diversity-driven genome sequencing.</title>
        <authorList>
            <person name="Shih P.M."/>
            <person name="Wu D."/>
            <person name="Latifi A."/>
            <person name="Axen S.D."/>
            <person name="Fewer D.P."/>
            <person name="Talla E."/>
            <person name="Calteau A."/>
            <person name="Cai F."/>
            <person name="Tandeau de Marsac N."/>
            <person name="Rippka R."/>
            <person name="Herdman M."/>
            <person name="Sivonen K."/>
            <person name="Coursin T."/>
            <person name="Laurent T."/>
            <person name="Goodwin L."/>
            <person name="Nolan M."/>
            <person name="Davenport K.W."/>
            <person name="Han C.S."/>
            <person name="Rubin E.M."/>
            <person name="Eisen J.A."/>
            <person name="Woyke T."/>
            <person name="Gugger M."/>
            <person name="Kerfeld C.A."/>
        </authorList>
    </citation>
    <scope>NUCLEOTIDE SEQUENCE [LARGE SCALE GENOMIC DNA]</scope>
    <source>
        <strain evidence="3">ATCC 29140 / PCC 7202</strain>
    </source>
</reference>